<proteinExistence type="predicted"/>
<accession>A0A0K2TAZ9</accession>
<organism evidence="1">
    <name type="scientific">Lepeophtheirus salmonis</name>
    <name type="common">Salmon louse</name>
    <name type="synonym">Caligus salmonis</name>
    <dbReference type="NCBI Taxonomy" id="72036"/>
    <lineage>
        <taxon>Eukaryota</taxon>
        <taxon>Metazoa</taxon>
        <taxon>Ecdysozoa</taxon>
        <taxon>Arthropoda</taxon>
        <taxon>Crustacea</taxon>
        <taxon>Multicrustacea</taxon>
        <taxon>Hexanauplia</taxon>
        <taxon>Copepoda</taxon>
        <taxon>Siphonostomatoida</taxon>
        <taxon>Caligidae</taxon>
        <taxon>Lepeophtheirus</taxon>
    </lineage>
</organism>
<feature type="non-terminal residue" evidence="1">
    <location>
        <position position="81"/>
    </location>
</feature>
<name>A0A0K2TAZ9_LEPSM</name>
<reference evidence="1" key="1">
    <citation type="submission" date="2014-05" db="EMBL/GenBank/DDBJ databases">
        <authorList>
            <person name="Chronopoulou M."/>
        </authorList>
    </citation>
    <scope>NUCLEOTIDE SEQUENCE</scope>
    <source>
        <tissue evidence="1">Whole organism</tissue>
    </source>
</reference>
<dbReference type="AlphaFoldDB" id="A0A0K2TAZ9"/>
<protein>
    <submittedName>
        <fullName evidence="1">Uncharacterized protein</fullName>
    </submittedName>
</protein>
<sequence>MVCVMSVVLRDRQTYKCCFNNLEDNFSPRNPQFYSLFFMRALTRRRPVLKKKKTNKNNSLRIILQYDLMSQEVLSLDANLI</sequence>
<dbReference type="EMBL" id="HACA01005285">
    <property type="protein sequence ID" value="CDW22646.1"/>
    <property type="molecule type" value="Transcribed_RNA"/>
</dbReference>
<evidence type="ECO:0000313" key="1">
    <source>
        <dbReference type="EMBL" id="CDW22646.1"/>
    </source>
</evidence>